<feature type="compositionally biased region" description="Basic and acidic residues" evidence="1">
    <location>
        <begin position="19"/>
        <end position="28"/>
    </location>
</feature>
<dbReference type="Proteomes" id="UP000594263">
    <property type="component" value="Unplaced"/>
</dbReference>
<dbReference type="AlphaFoldDB" id="A0A7N0UJK6"/>
<evidence type="ECO:0000256" key="2">
    <source>
        <dbReference type="SAM" id="Phobius"/>
    </source>
</evidence>
<feature type="region of interest" description="Disordered" evidence="1">
    <location>
        <begin position="60"/>
        <end position="131"/>
    </location>
</feature>
<name>A0A7N0UJK6_KALFE</name>
<dbReference type="Gramene" id="Kaladp0068s0207.1.v1.1">
    <property type="protein sequence ID" value="Kaladp0068s0207.1.v1.1"/>
    <property type="gene ID" value="Kaladp0068s0207.v1.1"/>
</dbReference>
<feature type="transmembrane region" description="Helical" evidence="2">
    <location>
        <begin position="191"/>
        <end position="215"/>
    </location>
</feature>
<proteinExistence type="predicted"/>
<sequence length="422" mass="45037">MGTRVPSHQLSNGLIVSGRPEHQLKERPPVMASRAVPYTGGDVKKSGELGKMFDIPVLDPGSASSSSSNFTQPPLSKLSRPSSSSNPNSGSVRSNSNSGPFPRKSSGPINLPATGLITSGPLSGERGRRSGQLEHVGSIGKNVYGAAVTVMSGDASFEYKMSRWVMWVAAVVIAMGLLVGAFLMASVRSPVFLGVAVGMLVFIGGGVVWNLIWGVKGVEGWVERYPDAELRGAVDGQFVKVTGVVTCGSISLESSYNRITRCIYASAELVEFRGCGGKCTKIKHSEKQVGDFYISDFHTGLRAMVKAGYGAKVAVFVKPTTVASVTKENLDSSPAFVRWLTDRKLSSDAGCLMQQLKEGCIKEGSTVSVMGTVKRHDNMLLIVPPPEPVSSGYQWVRCLFPRLIDSIVIKCDDSQDSDVVPV</sequence>
<evidence type="ECO:0008006" key="5">
    <source>
        <dbReference type="Google" id="ProtNLM"/>
    </source>
</evidence>
<dbReference type="InterPro" id="IPR040339">
    <property type="entry name" value="At1g16860-like"/>
</dbReference>
<organism evidence="3 4">
    <name type="scientific">Kalanchoe fedtschenkoi</name>
    <name type="common">Lavender scallops</name>
    <name type="synonym">South American air plant</name>
    <dbReference type="NCBI Taxonomy" id="63787"/>
    <lineage>
        <taxon>Eukaryota</taxon>
        <taxon>Viridiplantae</taxon>
        <taxon>Streptophyta</taxon>
        <taxon>Embryophyta</taxon>
        <taxon>Tracheophyta</taxon>
        <taxon>Spermatophyta</taxon>
        <taxon>Magnoliopsida</taxon>
        <taxon>eudicotyledons</taxon>
        <taxon>Gunneridae</taxon>
        <taxon>Pentapetalae</taxon>
        <taxon>Saxifragales</taxon>
        <taxon>Crassulaceae</taxon>
        <taxon>Kalanchoe</taxon>
    </lineage>
</organism>
<keyword evidence="2" id="KW-1133">Transmembrane helix</keyword>
<evidence type="ECO:0000313" key="4">
    <source>
        <dbReference type="Proteomes" id="UP000594263"/>
    </source>
</evidence>
<keyword evidence="2" id="KW-0812">Transmembrane</keyword>
<feature type="compositionally biased region" description="Low complexity" evidence="1">
    <location>
        <begin position="73"/>
        <end position="100"/>
    </location>
</feature>
<evidence type="ECO:0000313" key="3">
    <source>
        <dbReference type="EnsemblPlants" id="Kaladp0068s0207.1.v1.1"/>
    </source>
</evidence>
<evidence type="ECO:0000256" key="1">
    <source>
        <dbReference type="SAM" id="MobiDB-lite"/>
    </source>
</evidence>
<accession>A0A7N0UJK6</accession>
<keyword evidence="4" id="KW-1185">Reference proteome</keyword>
<feature type="region of interest" description="Disordered" evidence="1">
    <location>
        <begin position="1"/>
        <end position="47"/>
    </location>
</feature>
<reference evidence="3" key="1">
    <citation type="submission" date="2021-01" db="UniProtKB">
        <authorList>
            <consortium name="EnsemblPlants"/>
        </authorList>
    </citation>
    <scope>IDENTIFICATION</scope>
</reference>
<dbReference type="OMA" id="KMYPDAE"/>
<feature type="transmembrane region" description="Helical" evidence="2">
    <location>
        <begin position="164"/>
        <end position="185"/>
    </location>
</feature>
<feature type="compositionally biased region" description="Polar residues" evidence="1">
    <location>
        <begin position="62"/>
        <end position="72"/>
    </location>
</feature>
<dbReference type="PANTHER" id="PTHR33709">
    <property type="entry name" value="OSJNBA0035M09.9 PROTEIN"/>
    <property type="match status" value="1"/>
</dbReference>
<protein>
    <recommendedName>
        <fullName evidence="5">Ubiquitin-specific protease family C19-related protein</fullName>
    </recommendedName>
</protein>
<keyword evidence="2" id="KW-0472">Membrane</keyword>
<feature type="compositionally biased region" description="Polar residues" evidence="1">
    <location>
        <begin position="1"/>
        <end position="14"/>
    </location>
</feature>
<dbReference type="EnsemblPlants" id="Kaladp0068s0207.1.v1.1">
    <property type="protein sequence ID" value="Kaladp0068s0207.1.v1.1"/>
    <property type="gene ID" value="Kaladp0068s0207.v1.1"/>
</dbReference>
<dbReference type="PANTHER" id="PTHR33709:SF17">
    <property type="entry name" value="UBIQUITIN-SPECIFIC PROTEASE FAMILY C19-RELATED PROTEIN"/>
    <property type="match status" value="1"/>
</dbReference>